<organism evidence="2 3">
    <name type="scientific">Sporosarcina pasteurii</name>
    <name type="common">Bacillus pasteurii</name>
    <dbReference type="NCBI Taxonomy" id="1474"/>
    <lineage>
        <taxon>Bacteria</taxon>
        <taxon>Bacillati</taxon>
        <taxon>Bacillota</taxon>
        <taxon>Bacilli</taxon>
        <taxon>Bacillales</taxon>
        <taxon>Caryophanaceae</taxon>
        <taxon>Sporosarcina</taxon>
    </lineage>
</organism>
<reference evidence="2 3" key="1">
    <citation type="submission" date="2018-06" db="EMBL/GenBank/DDBJ databases">
        <authorList>
            <consortium name="Pathogen Informatics"/>
            <person name="Doyle S."/>
        </authorList>
    </citation>
    <scope>NUCLEOTIDE SEQUENCE [LARGE SCALE GENOMIC DNA]</scope>
    <source>
        <strain evidence="3">ATCC 11859 / DSM 33 / NCIB 8841 / NCTC 4822</strain>
    </source>
</reference>
<accession>A0A380BKS8</accession>
<keyword evidence="3" id="KW-1185">Reference proteome</keyword>
<sequence length="127" mass="14253">MKKIIVVMLMLISVLAACSSTVTDLTAVEDIPKFVQDSTQPNVQLQLKEENKNSYYITLQSEGDADFHYNVKGNIVVIQFDVSNSDTGTKKQNVYHLTTDKDIDTIEVYINGERGGFDIISFSLDIR</sequence>
<evidence type="ECO:0008006" key="4">
    <source>
        <dbReference type="Google" id="ProtNLM"/>
    </source>
</evidence>
<protein>
    <recommendedName>
        <fullName evidence="4">Lipoprotein</fullName>
    </recommendedName>
</protein>
<dbReference type="EMBL" id="UGYZ01000002">
    <property type="protein sequence ID" value="SUJ02949.1"/>
    <property type="molecule type" value="Genomic_DNA"/>
</dbReference>
<dbReference type="AlphaFoldDB" id="A0A380BKS8"/>
<name>A0A380BKS8_SPOPA</name>
<dbReference type="OrthoDB" id="2452916at2"/>
<proteinExistence type="predicted"/>
<evidence type="ECO:0000313" key="2">
    <source>
        <dbReference type="EMBL" id="SUJ02949.1"/>
    </source>
</evidence>
<keyword evidence="1" id="KW-0732">Signal</keyword>
<gene>
    <name evidence="2" type="ORF">NCTC4822_01337</name>
</gene>
<evidence type="ECO:0000256" key="1">
    <source>
        <dbReference type="SAM" id="SignalP"/>
    </source>
</evidence>
<feature type="chain" id="PRO_5039287809" description="Lipoprotein" evidence="1">
    <location>
        <begin position="20"/>
        <end position="127"/>
    </location>
</feature>
<dbReference type="RefSeq" id="WP_115360712.1">
    <property type="nucleotide sequence ID" value="NZ_CP038012.1"/>
</dbReference>
<dbReference type="Proteomes" id="UP000254519">
    <property type="component" value="Unassembled WGS sequence"/>
</dbReference>
<feature type="signal peptide" evidence="1">
    <location>
        <begin position="1"/>
        <end position="19"/>
    </location>
</feature>
<dbReference type="PROSITE" id="PS51257">
    <property type="entry name" value="PROKAR_LIPOPROTEIN"/>
    <property type="match status" value="1"/>
</dbReference>
<evidence type="ECO:0000313" key="3">
    <source>
        <dbReference type="Proteomes" id="UP000254519"/>
    </source>
</evidence>